<dbReference type="SUPFAM" id="SSF48150">
    <property type="entry name" value="DNA-glycosylase"/>
    <property type="match status" value="1"/>
</dbReference>
<sequence>MTGSGHGMGDERLTDDAVARAVLARYGTTYAEEAGIRLADEPAPLFQLLVLAQLLSARIGAGVAVATAAELFAAGWTTPARLRDAGRGRVVAALGRGGYRRYDERTATQLREMTELVLARYDGDLRGLAAASGQDPGRASVLVQEVKGIGPTGAAVLLREVQAVWPWVRPCIDGRARAGARRVGLPDTAAVLAALVAGDDLARFAAALVRVSLLPASQDALSG</sequence>
<proteinExistence type="predicted"/>
<organism evidence="1 2">
    <name type="scientific">Blastococcus haudaquaticus</name>
    <dbReference type="NCBI Taxonomy" id="1938745"/>
    <lineage>
        <taxon>Bacteria</taxon>
        <taxon>Bacillati</taxon>
        <taxon>Actinomycetota</taxon>
        <taxon>Actinomycetes</taxon>
        <taxon>Geodermatophilales</taxon>
        <taxon>Geodermatophilaceae</taxon>
        <taxon>Blastococcus</taxon>
    </lineage>
</organism>
<name>A0A286GJL6_9ACTN</name>
<evidence type="ECO:0000313" key="1">
    <source>
        <dbReference type="EMBL" id="SOD95662.1"/>
    </source>
</evidence>
<dbReference type="GO" id="GO:0003824">
    <property type="term" value="F:catalytic activity"/>
    <property type="evidence" value="ECO:0007669"/>
    <property type="project" value="InterPro"/>
</dbReference>
<gene>
    <name evidence="1" type="ORF">SAMN06272739_1289</name>
</gene>
<keyword evidence="2" id="KW-1185">Reference proteome</keyword>
<dbReference type="InterPro" id="IPR011257">
    <property type="entry name" value="DNA_glycosylase"/>
</dbReference>
<dbReference type="EMBL" id="OCNK01000001">
    <property type="protein sequence ID" value="SOD95662.1"/>
    <property type="molecule type" value="Genomic_DNA"/>
</dbReference>
<accession>A0A286GJL6</accession>
<dbReference type="Proteomes" id="UP000219482">
    <property type="component" value="Unassembled WGS sequence"/>
</dbReference>
<dbReference type="AlphaFoldDB" id="A0A286GJL6"/>
<reference evidence="2" key="1">
    <citation type="submission" date="2017-09" db="EMBL/GenBank/DDBJ databases">
        <authorList>
            <person name="Varghese N."/>
            <person name="Submissions S."/>
        </authorList>
    </citation>
    <scope>NUCLEOTIDE SEQUENCE [LARGE SCALE GENOMIC DNA]</scope>
    <source>
        <strain evidence="2">DSM 44270</strain>
    </source>
</reference>
<evidence type="ECO:0008006" key="3">
    <source>
        <dbReference type="Google" id="ProtNLM"/>
    </source>
</evidence>
<evidence type="ECO:0000313" key="2">
    <source>
        <dbReference type="Proteomes" id="UP000219482"/>
    </source>
</evidence>
<protein>
    <recommendedName>
        <fullName evidence="3">Endonuclease</fullName>
    </recommendedName>
</protein>
<dbReference type="GO" id="GO:0006281">
    <property type="term" value="P:DNA repair"/>
    <property type="evidence" value="ECO:0007669"/>
    <property type="project" value="InterPro"/>
</dbReference>